<dbReference type="EMBL" id="JAVRRD010000005">
    <property type="protein sequence ID" value="KAK5058738.1"/>
    <property type="molecule type" value="Genomic_DNA"/>
</dbReference>
<keyword evidence="2" id="KW-0805">Transcription regulation</keyword>
<accession>A0AAV9NKH1</accession>
<dbReference type="Proteomes" id="UP001358417">
    <property type="component" value="Unassembled WGS sequence"/>
</dbReference>
<keyword evidence="1" id="KW-0862">Zinc</keyword>
<evidence type="ECO:0008006" key="7">
    <source>
        <dbReference type="Google" id="ProtNLM"/>
    </source>
</evidence>
<reference evidence="5 6" key="1">
    <citation type="submission" date="2023-08" db="EMBL/GenBank/DDBJ databases">
        <title>Black Yeasts Isolated from many extreme environments.</title>
        <authorList>
            <person name="Coleine C."/>
            <person name="Stajich J.E."/>
            <person name="Selbmann L."/>
        </authorList>
    </citation>
    <scope>NUCLEOTIDE SEQUENCE [LARGE SCALE GENOMIC DNA]</scope>
    <source>
        <strain evidence="5 6">CCFEE 5792</strain>
    </source>
</reference>
<keyword evidence="4" id="KW-0804">Transcription</keyword>
<evidence type="ECO:0000256" key="1">
    <source>
        <dbReference type="ARBA" id="ARBA00022833"/>
    </source>
</evidence>
<gene>
    <name evidence="5" type="ORF">LTR84_011002</name>
</gene>
<dbReference type="AlphaFoldDB" id="A0AAV9NKH1"/>
<dbReference type="GO" id="GO:0003677">
    <property type="term" value="F:DNA binding"/>
    <property type="evidence" value="ECO:0007669"/>
    <property type="project" value="UniProtKB-KW"/>
</dbReference>
<sequence>MKDAHAYAMKAANRLIQIVQDLLGCNRILQCPIHIVPALFAAMGMQAVDIYSDDELQGQLGAVRTKVAMLALQQLQETWPVSGWIFSLFKKIVRRIQDKNEFLPNEPVNASPVQTKTQFQADMPPPPNGLQVDSHALVNGKTLYQDPNLSQLYAMAGHPTGRYLFQTMPTMPVAYPGSDWQSIYDDGTWGDFEYEI</sequence>
<proteinExistence type="predicted"/>
<dbReference type="PANTHER" id="PTHR47171">
    <property type="entry name" value="FARA-RELATED"/>
    <property type="match status" value="1"/>
</dbReference>
<evidence type="ECO:0000256" key="2">
    <source>
        <dbReference type="ARBA" id="ARBA00023015"/>
    </source>
</evidence>
<dbReference type="GeneID" id="89979156"/>
<comment type="caution">
    <text evidence="5">The sequence shown here is derived from an EMBL/GenBank/DDBJ whole genome shotgun (WGS) entry which is preliminary data.</text>
</comment>
<keyword evidence="6" id="KW-1185">Reference proteome</keyword>
<evidence type="ECO:0000313" key="6">
    <source>
        <dbReference type="Proteomes" id="UP001358417"/>
    </source>
</evidence>
<evidence type="ECO:0000313" key="5">
    <source>
        <dbReference type="EMBL" id="KAK5058738.1"/>
    </source>
</evidence>
<keyword evidence="3" id="KW-0238">DNA-binding</keyword>
<evidence type="ECO:0000256" key="4">
    <source>
        <dbReference type="ARBA" id="ARBA00023163"/>
    </source>
</evidence>
<name>A0AAV9NKH1_9EURO</name>
<dbReference type="InterPro" id="IPR052073">
    <property type="entry name" value="Amide_Lactam_Regulators"/>
</dbReference>
<dbReference type="PANTHER" id="PTHR47171:SF1">
    <property type="entry name" value="ZN(II)2CYS6 TRANSCRIPTION FACTOR (EUROFUNG)"/>
    <property type="match status" value="1"/>
</dbReference>
<organism evidence="5 6">
    <name type="scientific">Exophiala bonariae</name>
    <dbReference type="NCBI Taxonomy" id="1690606"/>
    <lineage>
        <taxon>Eukaryota</taxon>
        <taxon>Fungi</taxon>
        <taxon>Dikarya</taxon>
        <taxon>Ascomycota</taxon>
        <taxon>Pezizomycotina</taxon>
        <taxon>Eurotiomycetes</taxon>
        <taxon>Chaetothyriomycetidae</taxon>
        <taxon>Chaetothyriales</taxon>
        <taxon>Herpotrichiellaceae</taxon>
        <taxon>Exophiala</taxon>
    </lineage>
</organism>
<evidence type="ECO:0000256" key="3">
    <source>
        <dbReference type="ARBA" id="ARBA00023125"/>
    </source>
</evidence>
<dbReference type="RefSeq" id="XP_064709261.1">
    <property type="nucleotide sequence ID" value="XM_064854535.1"/>
</dbReference>
<protein>
    <recommendedName>
        <fullName evidence="7">Transcription factor domain-containing protein</fullName>
    </recommendedName>
</protein>